<gene>
    <name evidence="2" type="ORF">DARMORV10_A05P25870.1</name>
</gene>
<dbReference type="EMBL" id="HG994359">
    <property type="protein sequence ID" value="CAF2099189.1"/>
    <property type="molecule type" value="Genomic_DNA"/>
</dbReference>
<feature type="compositionally biased region" description="Gly residues" evidence="1">
    <location>
        <begin position="50"/>
        <end position="59"/>
    </location>
</feature>
<dbReference type="Proteomes" id="UP001295469">
    <property type="component" value="Chromosome A05"/>
</dbReference>
<sequence>MSTTNINSKDTVEKGKEITGSGSGEVMVVKDHTIHNGGNGSKNSADDGKNGGNVYGVEE</sequence>
<reference evidence="2" key="1">
    <citation type="submission" date="2021-01" db="EMBL/GenBank/DDBJ databases">
        <authorList>
            <consortium name="Genoscope - CEA"/>
            <person name="William W."/>
        </authorList>
    </citation>
    <scope>NUCLEOTIDE SEQUENCE</scope>
</reference>
<evidence type="ECO:0000256" key="1">
    <source>
        <dbReference type="SAM" id="MobiDB-lite"/>
    </source>
</evidence>
<dbReference type="AlphaFoldDB" id="A0A816U6N5"/>
<organism evidence="2">
    <name type="scientific">Brassica napus</name>
    <name type="common">Rape</name>
    <dbReference type="NCBI Taxonomy" id="3708"/>
    <lineage>
        <taxon>Eukaryota</taxon>
        <taxon>Viridiplantae</taxon>
        <taxon>Streptophyta</taxon>
        <taxon>Embryophyta</taxon>
        <taxon>Tracheophyta</taxon>
        <taxon>Spermatophyta</taxon>
        <taxon>Magnoliopsida</taxon>
        <taxon>eudicotyledons</taxon>
        <taxon>Gunneridae</taxon>
        <taxon>Pentapetalae</taxon>
        <taxon>rosids</taxon>
        <taxon>malvids</taxon>
        <taxon>Brassicales</taxon>
        <taxon>Brassicaceae</taxon>
        <taxon>Brassiceae</taxon>
        <taxon>Brassica</taxon>
    </lineage>
</organism>
<evidence type="ECO:0000313" key="2">
    <source>
        <dbReference type="EMBL" id="CAF2099189.1"/>
    </source>
</evidence>
<feature type="region of interest" description="Disordered" evidence="1">
    <location>
        <begin position="1"/>
        <end position="59"/>
    </location>
</feature>
<proteinExistence type="predicted"/>
<protein>
    <submittedName>
        <fullName evidence="2">(rape) hypothetical protein</fullName>
    </submittedName>
</protein>
<accession>A0A816U6N5</accession>
<name>A0A816U6N5_BRANA</name>